<dbReference type="PROSITE" id="PS50297">
    <property type="entry name" value="ANK_REP_REGION"/>
    <property type="match status" value="2"/>
</dbReference>
<feature type="repeat" description="ANK" evidence="3">
    <location>
        <begin position="164"/>
        <end position="196"/>
    </location>
</feature>
<dbReference type="InterPro" id="IPR051631">
    <property type="entry name" value="Ankyrin-KH/SAM_domain"/>
</dbReference>
<dbReference type="InterPro" id="IPR036770">
    <property type="entry name" value="Ankyrin_rpt-contain_sf"/>
</dbReference>
<accession>A0ABD3N6X4</accession>
<dbReference type="Pfam" id="PF00023">
    <property type="entry name" value="Ank"/>
    <property type="match status" value="2"/>
</dbReference>
<dbReference type="PROSITE" id="PS50088">
    <property type="entry name" value="ANK_REPEAT"/>
    <property type="match status" value="2"/>
</dbReference>
<comment type="caution">
    <text evidence="5">The sequence shown here is derived from an EMBL/GenBank/DDBJ whole genome shotgun (WGS) entry which is preliminary data.</text>
</comment>
<evidence type="ECO:0000256" key="1">
    <source>
        <dbReference type="ARBA" id="ARBA00022737"/>
    </source>
</evidence>
<evidence type="ECO:0000256" key="3">
    <source>
        <dbReference type="PROSITE-ProRule" id="PRU00023"/>
    </source>
</evidence>
<keyword evidence="4" id="KW-1133">Transmembrane helix</keyword>
<dbReference type="PRINTS" id="PR01415">
    <property type="entry name" value="ANKYRIN"/>
</dbReference>
<organism evidence="5 6">
    <name type="scientific">Stephanodiscus triporus</name>
    <dbReference type="NCBI Taxonomy" id="2934178"/>
    <lineage>
        <taxon>Eukaryota</taxon>
        <taxon>Sar</taxon>
        <taxon>Stramenopiles</taxon>
        <taxon>Ochrophyta</taxon>
        <taxon>Bacillariophyta</taxon>
        <taxon>Coscinodiscophyceae</taxon>
        <taxon>Thalassiosirophycidae</taxon>
        <taxon>Stephanodiscales</taxon>
        <taxon>Stephanodiscaceae</taxon>
        <taxon>Stephanodiscus</taxon>
    </lineage>
</organism>
<dbReference type="Gene3D" id="1.25.40.20">
    <property type="entry name" value="Ankyrin repeat-containing domain"/>
    <property type="match status" value="1"/>
</dbReference>
<gene>
    <name evidence="5" type="ORF">ACHAW5_002392</name>
</gene>
<evidence type="ECO:0000256" key="2">
    <source>
        <dbReference type="ARBA" id="ARBA00023043"/>
    </source>
</evidence>
<keyword evidence="6" id="KW-1185">Reference proteome</keyword>
<keyword evidence="1" id="KW-0677">Repeat</keyword>
<evidence type="ECO:0000256" key="4">
    <source>
        <dbReference type="SAM" id="Phobius"/>
    </source>
</evidence>
<protein>
    <submittedName>
        <fullName evidence="5">Uncharacterized protein</fullName>
    </submittedName>
</protein>
<name>A0ABD3N6X4_9STRA</name>
<keyword evidence="2 3" id="KW-0040">ANK repeat</keyword>
<dbReference type="AlphaFoldDB" id="A0ABD3N6X4"/>
<sequence>MVTIETQSSSANDRNNAVSATLMTTTTTKVTSRIRAVVALLSLLSFFVVTLSSYRDSRILSPTSSSSSANEREDAALREAFHSYRLNAPLFEAVKSGDVELVRAMLRDGIGGGIGGGGGASFYNVNAEDANGITPLIEASLLGDVELVSVLLSAGARAQPLPGYRHTPLRAACLTGNARLIRLLLEEGADPNSRSEGGRTPLMGACYLRPRYDEGPDRNELSYGAVSLLLSDPRTDPSVENDFGETALDLCRERMYNKSMALLRERISGGKKKFWKAKGGKLLKNAVGKLRGKKKKRGKK</sequence>
<feature type="transmembrane region" description="Helical" evidence="4">
    <location>
        <begin position="34"/>
        <end position="54"/>
    </location>
</feature>
<evidence type="ECO:0000313" key="6">
    <source>
        <dbReference type="Proteomes" id="UP001530315"/>
    </source>
</evidence>
<reference evidence="5 6" key="1">
    <citation type="submission" date="2024-10" db="EMBL/GenBank/DDBJ databases">
        <title>Updated reference genomes for cyclostephanoid diatoms.</title>
        <authorList>
            <person name="Roberts W.R."/>
            <person name="Alverson A.J."/>
        </authorList>
    </citation>
    <scope>NUCLEOTIDE SEQUENCE [LARGE SCALE GENOMIC DNA]</scope>
    <source>
        <strain evidence="5 6">AJA276-08</strain>
    </source>
</reference>
<dbReference type="Proteomes" id="UP001530315">
    <property type="component" value="Unassembled WGS sequence"/>
</dbReference>
<dbReference type="InterPro" id="IPR002110">
    <property type="entry name" value="Ankyrin_rpt"/>
</dbReference>
<proteinExistence type="predicted"/>
<dbReference type="EMBL" id="JALLAZ020001596">
    <property type="protein sequence ID" value="KAL3771778.1"/>
    <property type="molecule type" value="Genomic_DNA"/>
</dbReference>
<feature type="repeat" description="ANK" evidence="3">
    <location>
        <begin position="131"/>
        <end position="156"/>
    </location>
</feature>
<keyword evidence="4" id="KW-0812">Transmembrane</keyword>
<dbReference type="PANTHER" id="PTHR23206:SF8">
    <property type="entry name" value="ANKYRIN REPEAT AND KH DOMAIN-CONTAINING 1"/>
    <property type="match status" value="1"/>
</dbReference>
<keyword evidence="4" id="KW-0472">Membrane</keyword>
<dbReference type="SMART" id="SM00248">
    <property type="entry name" value="ANK"/>
    <property type="match status" value="4"/>
</dbReference>
<dbReference type="SUPFAM" id="SSF48403">
    <property type="entry name" value="Ankyrin repeat"/>
    <property type="match status" value="1"/>
</dbReference>
<evidence type="ECO:0000313" key="5">
    <source>
        <dbReference type="EMBL" id="KAL3771778.1"/>
    </source>
</evidence>
<dbReference type="PANTHER" id="PTHR23206">
    <property type="entry name" value="MASK PROTEIN"/>
    <property type="match status" value="1"/>
</dbReference>